<dbReference type="Proteomes" id="UP000504623">
    <property type="component" value="Unplaced"/>
</dbReference>
<dbReference type="GO" id="GO:0007339">
    <property type="term" value="P:binding of sperm to zona pellucida"/>
    <property type="evidence" value="ECO:0007669"/>
    <property type="project" value="TreeGrafter"/>
</dbReference>
<dbReference type="CDD" id="cd23550">
    <property type="entry name" value="TFP_LU_ECD_Ly6K"/>
    <property type="match status" value="1"/>
</dbReference>
<dbReference type="Pfam" id="PF00087">
    <property type="entry name" value="Toxin_TOLIP"/>
    <property type="match status" value="1"/>
</dbReference>
<feature type="region of interest" description="Disordered" evidence="6">
    <location>
        <begin position="1"/>
        <end position="23"/>
    </location>
</feature>
<organism evidence="8 9">
    <name type="scientific">Chrysochloris asiatica</name>
    <name type="common">Cape golden mole</name>
    <dbReference type="NCBI Taxonomy" id="185453"/>
    <lineage>
        <taxon>Eukaryota</taxon>
        <taxon>Metazoa</taxon>
        <taxon>Chordata</taxon>
        <taxon>Craniata</taxon>
        <taxon>Vertebrata</taxon>
        <taxon>Euteleostomi</taxon>
        <taxon>Mammalia</taxon>
        <taxon>Eutheria</taxon>
        <taxon>Afrotheria</taxon>
        <taxon>Chrysochloridae</taxon>
        <taxon>Chrysochlorinae</taxon>
        <taxon>Chrysochloris</taxon>
    </lineage>
</organism>
<dbReference type="Gene3D" id="2.10.60.10">
    <property type="entry name" value="CD59"/>
    <property type="match status" value="1"/>
</dbReference>
<comment type="subcellular location">
    <subcellularLocation>
        <location evidence="1">Cell membrane</location>
    </subcellularLocation>
</comment>
<keyword evidence="5" id="KW-0325">Glycoprotein</keyword>
<keyword evidence="3" id="KW-0732">Signal</keyword>
<dbReference type="PANTHER" id="PTHR15049">
    <property type="entry name" value="GLYCOSYL-PHOSPHATIDYLINOSITOL-ANCHORED MOLECULE-LIKE PROTEIN-RELATED"/>
    <property type="match status" value="1"/>
</dbReference>
<evidence type="ECO:0000256" key="2">
    <source>
        <dbReference type="ARBA" id="ARBA00022475"/>
    </source>
</evidence>
<keyword evidence="8" id="KW-1185">Reference proteome</keyword>
<sequence length="262" mass="28350">MGSGGQSQDDSAHHSGGLKPRPPPCGQAAVSCWRIFQKKPSAPGRGQCGAQQIRVGGLVKRTKPESTTASVGTEGPVRTEWGWVIGVEWGVCGTELRGALAARGRTESMALLLILVLFLDLAKSETNVTISERQNALNCHVCERENTFVCTNPVKCENADRYCVVAATKIFARFFIMSKQCSQYCPVVEMPAPSLQRFILLKPTAFLYAKCCEDSLCNEYGPEINETAFREMVESSSTTQGSRAGLAMCLMLASVVLSLSLS</sequence>
<evidence type="ECO:0000259" key="7">
    <source>
        <dbReference type="SMART" id="SM00134"/>
    </source>
</evidence>
<dbReference type="GO" id="GO:0001669">
    <property type="term" value="C:acrosomal vesicle"/>
    <property type="evidence" value="ECO:0007669"/>
    <property type="project" value="TreeGrafter"/>
</dbReference>
<evidence type="ECO:0000313" key="9">
    <source>
        <dbReference type="RefSeq" id="XP_006830919.1"/>
    </source>
</evidence>
<accession>A0A9B0SX93</accession>
<dbReference type="InterPro" id="IPR016054">
    <property type="entry name" value="LY6_UPA_recep-like"/>
</dbReference>
<dbReference type="SMART" id="SM00134">
    <property type="entry name" value="LU"/>
    <property type="match status" value="1"/>
</dbReference>
<evidence type="ECO:0000313" key="8">
    <source>
        <dbReference type="Proteomes" id="UP000504623"/>
    </source>
</evidence>
<keyword evidence="2" id="KW-1003">Cell membrane</keyword>
<dbReference type="InterPro" id="IPR035076">
    <property type="entry name" value="Toxin/TOLIP"/>
</dbReference>
<keyword evidence="4" id="KW-0472">Membrane</keyword>
<evidence type="ECO:0000256" key="5">
    <source>
        <dbReference type="ARBA" id="ARBA00023180"/>
    </source>
</evidence>
<proteinExistence type="predicted"/>
<name>A0A9B0SX93_CHRAS</name>
<dbReference type="GO" id="GO:0005886">
    <property type="term" value="C:plasma membrane"/>
    <property type="evidence" value="ECO:0007669"/>
    <property type="project" value="UniProtKB-SubCell"/>
</dbReference>
<dbReference type="AlphaFoldDB" id="A0A9B0SX93"/>
<dbReference type="SUPFAM" id="SSF57302">
    <property type="entry name" value="Snake toxin-like"/>
    <property type="match status" value="1"/>
</dbReference>
<evidence type="ECO:0000256" key="1">
    <source>
        <dbReference type="ARBA" id="ARBA00004236"/>
    </source>
</evidence>
<evidence type="ECO:0000256" key="6">
    <source>
        <dbReference type="SAM" id="MobiDB-lite"/>
    </source>
</evidence>
<feature type="domain" description="UPAR/Ly6" evidence="7">
    <location>
        <begin position="137"/>
        <end position="231"/>
    </location>
</feature>
<evidence type="ECO:0000256" key="3">
    <source>
        <dbReference type="ARBA" id="ARBA00022729"/>
    </source>
</evidence>
<dbReference type="RefSeq" id="XP_006830919.1">
    <property type="nucleotide sequence ID" value="XM_006830856.1"/>
</dbReference>
<dbReference type="GeneID" id="102817915"/>
<dbReference type="PANTHER" id="PTHR15049:SF1">
    <property type="entry name" value="LYMPHOCYTE ANTIGEN 6K"/>
    <property type="match status" value="1"/>
</dbReference>
<dbReference type="InterPro" id="IPR052874">
    <property type="entry name" value="Sperm-ZP_regulatory"/>
</dbReference>
<protein>
    <submittedName>
        <fullName evidence="9">Lymphocyte antigen 6K-like</fullName>
    </submittedName>
</protein>
<gene>
    <name evidence="9" type="primary">LOC102817915</name>
</gene>
<dbReference type="OrthoDB" id="9617216at2759"/>
<evidence type="ECO:0000256" key="4">
    <source>
        <dbReference type="ARBA" id="ARBA00023136"/>
    </source>
</evidence>
<dbReference type="InterPro" id="IPR045860">
    <property type="entry name" value="Snake_toxin-like_sf"/>
</dbReference>
<reference evidence="9" key="1">
    <citation type="submission" date="2025-08" db="UniProtKB">
        <authorList>
            <consortium name="RefSeq"/>
        </authorList>
    </citation>
    <scope>IDENTIFICATION</scope>
    <source>
        <tissue evidence="9">Spleen</tissue>
    </source>
</reference>